<accession>A0ABQ2FR57</accession>
<evidence type="ECO:0000313" key="1">
    <source>
        <dbReference type="EMBL" id="GGL18706.1"/>
    </source>
</evidence>
<proteinExistence type="predicted"/>
<dbReference type="EMBL" id="BMPE01000028">
    <property type="protein sequence ID" value="GGL18706.1"/>
    <property type="molecule type" value="Genomic_DNA"/>
</dbReference>
<comment type="caution">
    <text evidence="1">The sequence shown here is derived from an EMBL/GenBank/DDBJ whole genome shotgun (WGS) entry which is preliminary data.</text>
</comment>
<reference evidence="2" key="1">
    <citation type="journal article" date="2019" name="Int. J. Syst. Evol. Microbiol.">
        <title>The Global Catalogue of Microorganisms (GCM) 10K type strain sequencing project: providing services to taxonomists for standard genome sequencing and annotation.</title>
        <authorList>
            <consortium name="The Broad Institute Genomics Platform"/>
            <consortium name="The Broad Institute Genome Sequencing Center for Infectious Disease"/>
            <person name="Wu L."/>
            <person name="Ma J."/>
        </authorList>
    </citation>
    <scope>NUCLEOTIDE SEQUENCE [LARGE SCALE GENOMIC DNA]</scope>
    <source>
        <strain evidence="2">JCM 19173</strain>
    </source>
</reference>
<dbReference type="RefSeq" id="WP_189070936.1">
    <property type="nucleotide sequence ID" value="NZ_BMPE01000028.1"/>
</dbReference>
<gene>
    <name evidence="1" type="ORF">GCM10010844_41990</name>
</gene>
<keyword evidence="2" id="KW-1185">Reference proteome</keyword>
<dbReference type="Proteomes" id="UP000604341">
    <property type="component" value="Unassembled WGS sequence"/>
</dbReference>
<protein>
    <submittedName>
        <fullName evidence="1">Uncharacterized protein</fullName>
    </submittedName>
</protein>
<name>A0ABQ2FR57_9DEIO</name>
<sequence length="140" mass="15482">MTVVTELSGARVPVGVTGTGEWMYLAREGEWSSLTAAAPIFLVTVLQEGTAFHADLCARLIAAGLDPSLAHRFPTHLSVRLGLTFPSDFWQQGAVDWIEREGGAGAFQPELNVLVMHGRTQRIRHGARRMLRQSQREERT</sequence>
<organism evidence="1 2">
    <name type="scientific">Deinococcus radiotolerans</name>
    <dbReference type="NCBI Taxonomy" id="1309407"/>
    <lineage>
        <taxon>Bacteria</taxon>
        <taxon>Thermotogati</taxon>
        <taxon>Deinococcota</taxon>
        <taxon>Deinococci</taxon>
        <taxon>Deinococcales</taxon>
        <taxon>Deinococcaceae</taxon>
        <taxon>Deinococcus</taxon>
    </lineage>
</organism>
<evidence type="ECO:0000313" key="2">
    <source>
        <dbReference type="Proteomes" id="UP000604341"/>
    </source>
</evidence>